<dbReference type="OrthoDB" id="3332777at2"/>
<protein>
    <submittedName>
        <fullName evidence="3">Lipopolysaccharide biosynthesis protein</fullName>
    </submittedName>
</protein>
<keyword evidence="2" id="KW-0812">Transmembrane</keyword>
<dbReference type="PANTHER" id="PTHR32309">
    <property type="entry name" value="TYROSINE-PROTEIN KINASE"/>
    <property type="match status" value="1"/>
</dbReference>
<sequence length="581" mass="60455">MADAPPGSWSADALGGGGTSARTLTLTDLLRVPAHRIRLVGAVAAVGLLAVLGYVLLMPSAVTASAVVAVRPVVTDAFTPSGAAADRAVNMNVESGIATGTEVVQRLAAEGGDQREVRDALEVEVPTGGQILRFSYTGRSADDAVRNVNLAAQTYLDVRRTMYEKQRAEMLKRYDESIVEVDRQRQVLQRRIVSARDGSLDAAIAELGGSNNQLTQLRSARTEIAAVDVNPGWITQSAENVLVSSGRHILLYVLAGLLGGALLGVVLAFAWESADRRVRSVHDGRDVTGLPLLGTVRGRLSTGGLSAARLSAARLSAARLSGGGSSSVGAFGGGAFGGGLFGGQLFGGRRKVVDADIRYVAMAIAERVREPARVALLTTREDPSAITASLAVALAATGRDVYVADDSGRLERLRAAVLADREHLPAAANPARPLVPKPRGADSVSGTGVIGQVPTRRPSPYPVGSHPSKDPDATLTLPRTSLNATANGMGTAGNNADEVPVGAGGVRFGTWRQRVTTGVVLFNAPPSEADERGVAVARQGTAVIVVEQDRTRHSDLRRLAERLRAAGVTPLGFVLTGSGRG</sequence>
<dbReference type="InterPro" id="IPR027417">
    <property type="entry name" value="P-loop_NTPase"/>
</dbReference>
<evidence type="ECO:0000256" key="2">
    <source>
        <dbReference type="SAM" id="Phobius"/>
    </source>
</evidence>
<keyword evidence="4" id="KW-1185">Reference proteome</keyword>
<dbReference type="Proteomes" id="UP000248333">
    <property type="component" value="Unassembled WGS sequence"/>
</dbReference>
<feature type="region of interest" description="Disordered" evidence="1">
    <location>
        <begin position="429"/>
        <end position="474"/>
    </location>
</feature>
<name>A0A318NPZ9_9ACTN</name>
<comment type="caution">
    <text evidence="3">The sequence shown here is derived from an EMBL/GenBank/DDBJ whole genome shotgun (WGS) entry which is preliminary data.</text>
</comment>
<dbReference type="PANTHER" id="PTHR32309:SF31">
    <property type="entry name" value="CAPSULAR EXOPOLYSACCHARIDE FAMILY"/>
    <property type="match status" value="1"/>
</dbReference>
<organism evidence="3 4">
    <name type="scientific">Micromonospora arborensis</name>
    <dbReference type="NCBI Taxonomy" id="2116518"/>
    <lineage>
        <taxon>Bacteria</taxon>
        <taxon>Bacillati</taxon>
        <taxon>Actinomycetota</taxon>
        <taxon>Actinomycetes</taxon>
        <taxon>Micromonosporales</taxon>
        <taxon>Micromonosporaceae</taxon>
        <taxon>Micromonospora</taxon>
    </lineage>
</organism>
<keyword evidence="2" id="KW-0472">Membrane</keyword>
<evidence type="ECO:0000313" key="3">
    <source>
        <dbReference type="EMBL" id="PYC74076.1"/>
    </source>
</evidence>
<evidence type="ECO:0000256" key="1">
    <source>
        <dbReference type="SAM" id="MobiDB-lite"/>
    </source>
</evidence>
<feature type="transmembrane region" description="Helical" evidence="2">
    <location>
        <begin position="37"/>
        <end position="57"/>
    </location>
</feature>
<feature type="transmembrane region" description="Helical" evidence="2">
    <location>
        <begin position="249"/>
        <end position="271"/>
    </location>
</feature>
<evidence type="ECO:0000313" key="4">
    <source>
        <dbReference type="Proteomes" id="UP000248333"/>
    </source>
</evidence>
<accession>A0A318NPZ9</accession>
<dbReference type="Gene3D" id="3.40.50.300">
    <property type="entry name" value="P-loop containing nucleotide triphosphate hydrolases"/>
    <property type="match status" value="1"/>
</dbReference>
<dbReference type="RefSeq" id="WP_110562632.1">
    <property type="nucleotide sequence ID" value="NZ_PYBV01000007.1"/>
</dbReference>
<keyword evidence="2" id="KW-1133">Transmembrane helix</keyword>
<dbReference type="EMBL" id="PYBV01000007">
    <property type="protein sequence ID" value="PYC74076.1"/>
    <property type="molecule type" value="Genomic_DNA"/>
</dbReference>
<reference evidence="3 4" key="1">
    <citation type="submission" date="2018-03" db="EMBL/GenBank/DDBJ databases">
        <title>Bioinformatic expansion and discovery of thiopeptide antibiotics.</title>
        <authorList>
            <person name="Schwalen C.J."/>
            <person name="Hudson G.A."/>
            <person name="Mitchell D.A."/>
        </authorList>
    </citation>
    <scope>NUCLEOTIDE SEQUENCE [LARGE SCALE GENOMIC DNA]</scope>
    <source>
        <strain evidence="3 4">NRRL 8041</strain>
    </source>
</reference>
<proteinExistence type="predicted"/>
<dbReference type="AlphaFoldDB" id="A0A318NPZ9"/>
<gene>
    <name evidence="3" type="ORF">C7C45_05905</name>
</gene>
<dbReference type="InterPro" id="IPR050445">
    <property type="entry name" value="Bact_polysacc_biosynth/exp"/>
</dbReference>